<reference evidence="4" key="1">
    <citation type="submission" date="2021-04" db="EMBL/GenBank/DDBJ databases">
        <title>A novel Synergistetes isolate from a pyrite-forming mixed culture.</title>
        <authorList>
            <person name="Bunk B."/>
            <person name="Sproer C."/>
            <person name="Spring S."/>
            <person name="Pester M."/>
        </authorList>
    </citation>
    <scope>NUCLEOTIDE SEQUENCE [LARGE SCALE GENOMIC DNA]</scope>
    <source>
        <strain evidence="4">J.5.4.2-T.3.5.2</strain>
    </source>
</reference>
<proteinExistence type="predicted"/>
<feature type="transmembrane region" description="Helical" evidence="1">
    <location>
        <begin position="33"/>
        <end position="51"/>
    </location>
</feature>
<organism evidence="3 4">
    <name type="scientific">Aminithiophilus ramosus</name>
    <dbReference type="NCBI Taxonomy" id="3029084"/>
    <lineage>
        <taxon>Bacteria</taxon>
        <taxon>Thermotogati</taxon>
        <taxon>Synergistota</taxon>
        <taxon>Synergistia</taxon>
        <taxon>Synergistales</taxon>
        <taxon>Aminithiophilaceae</taxon>
        <taxon>Aminithiophilus</taxon>
    </lineage>
</organism>
<feature type="transmembrane region" description="Helical" evidence="1">
    <location>
        <begin position="63"/>
        <end position="80"/>
    </location>
</feature>
<evidence type="ECO:0000313" key="4">
    <source>
        <dbReference type="Proteomes" id="UP000671879"/>
    </source>
</evidence>
<keyword evidence="1" id="KW-0812">Transmembrane</keyword>
<dbReference type="Proteomes" id="UP000671879">
    <property type="component" value="Chromosome"/>
</dbReference>
<dbReference type="InterPro" id="IPR037185">
    <property type="entry name" value="EmrE-like"/>
</dbReference>
<dbReference type="InterPro" id="IPR000620">
    <property type="entry name" value="EamA_dom"/>
</dbReference>
<dbReference type="EMBL" id="CP072943">
    <property type="protein sequence ID" value="QTX32731.1"/>
    <property type="molecule type" value="Genomic_DNA"/>
</dbReference>
<dbReference type="KEGG" id="aram:KAR29_02000"/>
<keyword evidence="1" id="KW-1133">Transmembrane helix</keyword>
<feature type="domain" description="EamA" evidence="2">
    <location>
        <begin position="149"/>
        <end position="282"/>
    </location>
</feature>
<dbReference type="Pfam" id="PF00892">
    <property type="entry name" value="EamA"/>
    <property type="match status" value="2"/>
</dbReference>
<name>A0A9Q7A952_9BACT</name>
<feature type="transmembrane region" description="Helical" evidence="1">
    <location>
        <begin position="238"/>
        <end position="259"/>
    </location>
</feature>
<dbReference type="SUPFAM" id="SSF103481">
    <property type="entry name" value="Multidrug resistance efflux transporter EmrE"/>
    <property type="match status" value="2"/>
</dbReference>
<feature type="transmembrane region" description="Helical" evidence="1">
    <location>
        <begin position="210"/>
        <end position="231"/>
    </location>
</feature>
<feature type="transmembrane region" description="Helical" evidence="1">
    <location>
        <begin position="265"/>
        <end position="283"/>
    </location>
</feature>
<dbReference type="GO" id="GO:0016020">
    <property type="term" value="C:membrane"/>
    <property type="evidence" value="ECO:0007669"/>
    <property type="project" value="InterPro"/>
</dbReference>
<dbReference type="RefSeq" id="WP_274373984.1">
    <property type="nucleotide sequence ID" value="NZ_CP072943.1"/>
</dbReference>
<protein>
    <submittedName>
        <fullName evidence="3">DMT family transporter</fullName>
    </submittedName>
</protein>
<gene>
    <name evidence="3" type="ORF">KAR29_02000</name>
</gene>
<accession>A0A9Q7A952</accession>
<evidence type="ECO:0000313" key="3">
    <source>
        <dbReference type="EMBL" id="QTX32731.1"/>
    </source>
</evidence>
<feature type="domain" description="EamA" evidence="2">
    <location>
        <begin position="6"/>
        <end position="135"/>
    </location>
</feature>
<feature type="transmembrane region" description="Helical" evidence="1">
    <location>
        <begin position="147"/>
        <end position="165"/>
    </location>
</feature>
<evidence type="ECO:0000259" key="2">
    <source>
        <dbReference type="Pfam" id="PF00892"/>
    </source>
</evidence>
<feature type="transmembrane region" description="Helical" evidence="1">
    <location>
        <begin position="86"/>
        <end position="109"/>
    </location>
</feature>
<dbReference type="AlphaFoldDB" id="A0A9Q7A952"/>
<feature type="transmembrane region" description="Helical" evidence="1">
    <location>
        <begin position="177"/>
        <end position="198"/>
    </location>
</feature>
<dbReference type="PANTHER" id="PTHR22911:SF76">
    <property type="entry name" value="EAMA DOMAIN-CONTAINING PROTEIN"/>
    <property type="match status" value="1"/>
</dbReference>
<dbReference type="Gene3D" id="1.10.3730.20">
    <property type="match status" value="1"/>
</dbReference>
<sequence>MDKKILLGLALGILGVSTGSLFARLAEAPPLVIAAYRIGAATLFLAPFALSRCRDEYRALSRGDLLQVLLAGAFLALHFATWITSLFFTTVASSVVLVNTIPIWVGLFGPVMTGDRVGRKTALAMGLVMIGGAIVGAGDFALSGRALVGDGLALAGGLSAALYFLMGRRVRDRLSLLGYIFLCYGSAALVLGALVLALGLPVSGFSSQTWLLFAAMGLIPQILGHSAYNWALRWVSPGLVAVALLGEPLTGTLLAWIFLDEGLTTAKLAGGAVILVGIVLASLGESRKGSSEA</sequence>
<keyword evidence="4" id="KW-1185">Reference proteome</keyword>
<dbReference type="PANTHER" id="PTHR22911">
    <property type="entry name" value="ACYL-MALONYL CONDENSING ENZYME-RELATED"/>
    <property type="match status" value="1"/>
</dbReference>
<feature type="transmembrane region" description="Helical" evidence="1">
    <location>
        <begin position="121"/>
        <end position="141"/>
    </location>
</feature>
<evidence type="ECO:0000256" key="1">
    <source>
        <dbReference type="SAM" id="Phobius"/>
    </source>
</evidence>
<keyword evidence="1" id="KW-0472">Membrane</keyword>